<evidence type="ECO:0000313" key="3">
    <source>
        <dbReference type="EMBL" id="KAK9948602.1"/>
    </source>
</evidence>
<name>A0AAW1YJ11_RUBAR</name>
<comment type="caution">
    <text evidence="3">The sequence shown here is derived from an EMBL/GenBank/DDBJ whole genome shotgun (WGS) entry which is preliminary data.</text>
</comment>
<keyword evidence="4" id="KW-1185">Reference proteome</keyword>
<accession>A0AAW1YJ11</accession>
<feature type="coiled-coil region" evidence="1">
    <location>
        <begin position="273"/>
        <end position="316"/>
    </location>
</feature>
<proteinExistence type="predicted"/>
<dbReference type="AlphaFoldDB" id="A0AAW1YJ11"/>
<keyword evidence="2" id="KW-0732">Signal</keyword>
<gene>
    <name evidence="3" type="ORF">M0R45_004170</name>
</gene>
<reference evidence="3 4" key="1">
    <citation type="journal article" date="2023" name="G3 (Bethesda)">
        <title>A chromosome-length genome assembly and annotation of blackberry (Rubus argutus, cv. 'Hillquist').</title>
        <authorList>
            <person name="Bruna T."/>
            <person name="Aryal R."/>
            <person name="Dudchenko O."/>
            <person name="Sargent D.J."/>
            <person name="Mead D."/>
            <person name="Buti M."/>
            <person name="Cavallini A."/>
            <person name="Hytonen T."/>
            <person name="Andres J."/>
            <person name="Pham M."/>
            <person name="Weisz D."/>
            <person name="Mascagni F."/>
            <person name="Usai G."/>
            <person name="Natali L."/>
            <person name="Bassil N."/>
            <person name="Fernandez G.E."/>
            <person name="Lomsadze A."/>
            <person name="Armour M."/>
            <person name="Olukolu B."/>
            <person name="Poorten T."/>
            <person name="Britton C."/>
            <person name="Davik J."/>
            <person name="Ashrafi H."/>
            <person name="Aiden E.L."/>
            <person name="Borodovsky M."/>
            <person name="Worthington M."/>
        </authorList>
    </citation>
    <scope>NUCLEOTIDE SEQUENCE [LARGE SCALE GENOMIC DNA]</scope>
    <source>
        <strain evidence="3">PI 553951</strain>
    </source>
</reference>
<dbReference type="Proteomes" id="UP001457282">
    <property type="component" value="Unassembled WGS sequence"/>
</dbReference>
<organism evidence="3 4">
    <name type="scientific">Rubus argutus</name>
    <name type="common">Southern blackberry</name>
    <dbReference type="NCBI Taxonomy" id="59490"/>
    <lineage>
        <taxon>Eukaryota</taxon>
        <taxon>Viridiplantae</taxon>
        <taxon>Streptophyta</taxon>
        <taxon>Embryophyta</taxon>
        <taxon>Tracheophyta</taxon>
        <taxon>Spermatophyta</taxon>
        <taxon>Magnoliopsida</taxon>
        <taxon>eudicotyledons</taxon>
        <taxon>Gunneridae</taxon>
        <taxon>Pentapetalae</taxon>
        <taxon>rosids</taxon>
        <taxon>fabids</taxon>
        <taxon>Rosales</taxon>
        <taxon>Rosaceae</taxon>
        <taxon>Rosoideae</taxon>
        <taxon>Rosoideae incertae sedis</taxon>
        <taxon>Rubus</taxon>
    </lineage>
</organism>
<protein>
    <submittedName>
        <fullName evidence="3">Uncharacterized protein</fullName>
    </submittedName>
</protein>
<sequence length="373" mass="41128">MAKMSSTLPAMLVVLWLAMSVGTWADDNNDESWTDWASKGLGLKQDNAESTNIGGKQKPNEQQIMGEWLNVLKGAEMALEADKRYTASAMIAGVASQLRADNSLSNKEKAAKFEESVQGIQNAVEADNTAKAVTLIKGLAANFRKAHGFDQGGGGQQKQRGVKYLENADKEKKLDMLGTDLRQVFDAIKQDQKDKALQILASISLFLENNKDLIGEENAYFIRSIKETEKYIKEDDKQKAERTLKRAVVVVGLHLLGEEEEKAPTLKVNPQALAKVDEKLQEAFQAIEEHEENKAKQMLQAAVEELKRDKSLCNEEKFKKLMEFMVEAEKLLQSDARDKAGKVIQGAQMAIGLSALKEKAKGARKAGASGSEL</sequence>
<evidence type="ECO:0000256" key="1">
    <source>
        <dbReference type="SAM" id="Coils"/>
    </source>
</evidence>
<evidence type="ECO:0000256" key="2">
    <source>
        <dbReference type="SAM" id="SignalP"/>
    </source>
</evidence>
<dbReference type="EMBL" id="JBEDUW010000001">
    <property type="protein sequence ID" value="KAK9948602.1"/>
    <property type="molecule type" value="Genomic_DNA"/>
</dbReference>
<feature type="signal peptide" evidence="2">
    <location>
        <begin position="1"/>
        <end position="25"/>
    </location>
</feature>
<keyword evidence="1" id="KW-0175">Coiled coil</keyword>
<feature type="chain" id="PRO_5044013637" evidence="2">
    <location>
        <begin position="26"/>
        <end position="373"/>
    </location>
</feature>
<evidence type="ECO:0000313" key="4">
    <source>
        <dbReference type="Proteomes" id="UP001457282"/>
    </source>
</evidence>